<keyword evidence="3 5" id="KW-0863">Zinc-finger</keyword>
<evidence type="ECO:0000256" key="2">
    <source>
        <dbReference type="ARBA" id="ARBA00022737"/>
    </source>
</evidence>
<gene>
    <name evidence="7" type="ORF">CTRG_01931</name>
</gene>
<accession>C5M4V3</accession>
<evidence type="ECO:0000259" key="6">
    <source>
        <dbReference type="PROSITE" id="PS50103"/>
    </source>
</evidence>
<dbReference type="InterPro" id="IPR000571">
    <property type="entry name" value="Znf_CCCH"/>
</dbReference>
<keyword evidence="1 5" id="KW-0479">Metal-binding</keyword>
<dbReference type="Proteomes" id="UP000002037">
    <property type="component" value="Unassembled WGS sequence"/>
</dbReference>
<dbReference type="SMART" id="SM00356">
    <property type="entry name" value="ZnF_C3H1"/>
    <property type="match status" value="2"/>
</dbReference>
<reference evidence="7 8" key="1">
    <citation type="journal article" date="2009" name="Nature">
        <title>Evolution of pathogenicity and sexual reproduction in eight Candida genomes.</title>
        <authorList>
            <person name="Butler G."/>
            <person name="Rasmussen M.D."/>
            <person name="Lin M.F."/>
            <person name="Santos M.A."/>
            <person name="Sakthikumar S."/>
            <person name="Munro C.A."/>
            <person name="Rheinbay E."/>
            <person name="Grabherr M."/>
            <person name="Forche A."/>
            <person name="Reedy J.L."/>
            <person name="Agrafioti I."/>
            <person name="Arnaud M.B."/>
            <person name="Bates S."/>
            <person name="Brown A.J."/>
            <person name="Brunke S."/>
            <person name="Costanzo M.C."/>
            <person name="Fitzpatrick D.A."/>
            <person name="de Groot P.W."/>
            <person name="Harris D."/>
            <person name="Hoyer L.L."/>
            <person name="Hube B."/>
            <person name="Klis F.M."/>
            <person name="Kodira C."/>
            <person name="Lennard N."/>
            <person name="Logue M.E."/>
            <person name="Martin R."/>
            <person name="Neiman A.M."/>
            <person name="Nikolaou E."/>
            <person name="Quail M.A."/>
            <person name="Quinn J."/>
            <person name="Santos M.C."/>
            <person name="Schmitzberger F.F."/>
            <person name="Sherlock G."/>
            <person name="Shah P."/>
            <person name="Silverstein K.A."/>
            <person name="Skrzypek M.S."/>
            <person name="Soll D."/>
            <person name="Staggs R."/>
            <person name="Stansfield I."/>
            <person name="Stumpf M.P."/>
            <person name="Sudbery P.E."/>
            <person name="Srikantha T."/>
            <person name="Zeng Q."/>
            <person name="Berman J."/>
            <person name="Berriman M."/>
            <person name="Heitman J."/>
            <person name="Gow N.A."/>
            <person name="Lorenz M.C."/>
            <person name="Birren B.W."/>
            <person name="Kellis M."/>
            <person name="Cuomo C.A."/>
        </authorList>
    </citation>
    <scope>NUCLEOTIDE SEQUENCE [LARGE SCALE GENOMIC DNA]</scope>
    <source>
        <strain evidence="8">ATCC MYA-3404 / T1</strain>
    </source>
</reference>
<keyword evidence="8" id="KW-1185">Reference proteome</keyword>
<dbReference type="PANTHER" id="PTHR12547:SF18">
    <property type="entry name" value="PROTEIN TIS11"/>
    <property type="match status" value="1"/>
</dbReference>
<dbReference type="eggNOG" id="KOG1677">
    <property type="taxonomic scope" value="Eukaryota"/>
</dbReference>
<dbReference type="PROSITE" id="PS50103">
    <property type="entry name" value="ZF_C3H1"/>
    <property type="match status" value="2"/>
</dbReference>
<feature type="zinc finger region" description="C3H1-type" evidence="5">
    <location>
        <begin position="227"/>
        <end position="254"/>
    </location>
</feature>
<dbReference type="SUPFAM" id="SSF90229">
    <property type="entry name" value="CCCH zinc finger"/>
    <property type="match status" value="2"/>
</dbReference>
<dbReference type="GO" id="GO:0006879">
    <property type="term" value="P:intracellular iron ion homeostasis"/>
    <property type="evidence" value="ECO:0007669"/>
    <property type="project" value="UniProtKB-ARBA"/>
</dbReference>
<dbReference type="FunFam" id="4.10.1000.10:FF:000018">
    <property type="entry name" value="Zinc finger protein"/>
    <property type="match status" value="1"/>
</dbReference>
<name>C5M4V3_CANTT</name>
<evidence type="ECO:0000256" key="5">
    <source>
        <dbReference type="PROSITE-ProRule" id="PRU00723"/>
    </source>
</evidence>
<dbReference type="FunFam" id="4.10.1000.10:FF:000001">
    <property type="entry name" value="zinc finger CCCH domain-containing protein 15-like"/>
    <property type="match status" value="1"/>
</dbReference>
<organism evidence="7 8">
    <name type="scientific">Candida tropicalis (strain ATCC MYA-3404 / T1)</name>
    <name type="common">Yeast</name>
    <dbReference type="NCBI Taxonomy" id="294747"/>
    <lineage>
        <taxon>Eukaryota</taxon>
        <taxon>Fungi</taxon>
        <taxon>Dikarya</taxon>
        <taxon>Ascomycota</taxon>
        <taxon>Saccharomycotina</taxon>
        <taxon>Pichiomycetes</taxon>
        <taxon>Debaryomycetaceae</taxon>
        <taxon>Candida/Lodderomyces clade</taxon>
        <taxon>Candida</taxon>
    </lineage>
</organism>
<keyword evidence="2" id="KW-0677">Repeat</keyword>
<dbReference type="InterPro" id="IPR036855">
    <property type="entry name" value="Znf_CCCH_sf"/>
</dbReference>
<feature type="domain" description="C3H1-type" evidence="6">
    <location>
        <begin position="227"/>
        <end position="254"/>
    </location>
</feature>
<protein>
    <recommendedName>
        <fullName evidence="6">C3H1-type domain-containing protein</fullName>
    </recommendedName>
</protein>
<evidence type="ECO:0000256" key="3">
    <source>
        <dbReference type="ARBA" id="ARBA00022771"/>
    </source>
</evidence>
<dbReference type="EMBL" id="GG692396">
    <property type="protein sequence ID" value="EER35069.1"/>
    <property type="molecule type" value="Genomic_DNA"/>
</dbReference>
<dbReference type="HOGENOM" id="CLU_084519_0_0_1"/>
<feature type="domain" description="C3H1-type" evidence="6">
    <location>
        <begin position="189"/>
        <end position="217"/>
    </location>
</feature>
<dbReference type="KEGG" id="ctp:CTRG_01931"/>
<dbReference type="PANTHER" id="PTHR12547">
    <property type="entry name" value="CCCH ZINC FINGER/TIS11-RELATED"/>
    <property type="match status" value="1"/>
</dbReference>
<keyword evidence="4 5" id="KW-0862">Zinc</keyword>
<proteinExistence type="predicted"/>
<evidence type="ECO:0000313" key="8">
    <source>
        <dbReference type="Proteomes" id="UP000002037"/>
    </source>
</evidence>
<evidence type="ECO:0000313" key="7">
    <source>
        <dbReference type="EMBL" id="EER35069.1"/>
    </source>
</evidence>
<evidence type="ECO:0000256" key="1">
    <source>
        <dbReference type="ARBA" id="ARBA00022723"/>
    </source>
</evidence>
<dbReference type="GO" id="GO:0008270">
    <property type="term" value="F:zinc ion binding"/>
    <property type="evidence" value="ECO:0007669"/>
    <property type="project" value="UniProtKB-KW"/>
</dbReference>
<dbReference type="GeneID" id="8301833"/>
<dbReference type="STRING" id="294747.C5M4V3"/>
<dbReference type="VEuPathDB" id="FungiDB:CTRG_01931"/>
<dbReference type="RefSeq" id="XP_002547624.1">
    <property type="nucleotide sequence ID" value="XM_002547578.1"/>
</dbReference>
<dbReference type="GO" id="GO:0010468">
    <property type="term" value="P:regulation of gene expression"/>
    <property type="evidence" value="ECO:0007669"/>
    <property type="project" value="UniProtKB-ARBA"/>
</dbReference>
<feature type="zinc finger region" description="C3H1-type" evidence="5">
    <location>
        <begin position="189"/>
        <end position="217"/>
    </location>
</feature>
<dbReference type="Gene3D" id="4.10.1000.10">
    <property type="entry name" value="Zinc finger, CCCH-type"/>
    <property type="match status" value="2"/>
</dbReference>
<dbReference type="AlphaFoldDB" id="C5M4V3"/>
<dbReference type="Pfam" id="PF00642">
    <property type="entry name" value="zf-CCCH"/>
    <property type="match status" value="2"/>
</dbReference>
<dbReference type="GO" id="GO:0003729">
    <property type="term" value="F:mRNA binding"/>
    <property type="evidence" value="ECO:0007669"/>
    <property type="project" value="InterPro"/>
</dbReference>
<sequence>MMSAFGTSKIFDYSLNTKSTKTSSISSSSSSSSTTDFEDLLPDLWQTASEDDTDMKYSHLKTFDTPHNHLFQQQPHHNQLPSQQQLPIQPQPLTQGQNAWFTASPAISVSPPLRSTSTLWDEHPVVLEQPTNTVSSTTTAQQPMFYLPQDDELFNFDQIKHHQHQTQLDDQILPQQHVANHKAPINTQLYKTELCASFMKTGVCPYGSKCQFAHGENELKHVDRPPKWRSKPCANWSKYGSCRYGNRCCFKHGD</sequence>
<evidence type="ECO:0000256" key="4">
    <source>
        <dbReference type="ARBA" id="ARBA00022833"/>
    </source>
</evidence>
<dbReference type="InterPro" id="IPR045877">
    <property type="entry name" value="ZFP36-like"/>
</dbReference>
<dbReference type="OrthoDB" id="410307at2759"/>